<dbReference type="Proteomes" id="UP001052655">
    <property type="component" value="Unassembled WGS sequence"/>
</dbReference>
<reference evidence="2" key="1">
    <citation type="submission" date="2024-05" db="EMBL/GenBank/DDBJ databases">
        <title>Whole genome shotgun sequence of Streptomyces daghestanicus NBRC 12762.</title>
        <authorList>
            <person name="Komaki H."/>
            <person name="Tamura T."/>
        </authorList>
    </citation>
    <scope>NUCLEOTIDE SEQUENCE</scope>
    <source>
        <strain evidence="2">NBRC 12762</strain>
    </source>
</reference>
<protein>
    <recommendedName>
        <fullName evidence="4">Helix-turn-helix domain-containing protein</fullName>
    </recommendedName>
</protein>
<name>A0ABQ3Q7L0_9ACTN</name>
<dbReference type="EMBL" id="BNDX01000013">
    <property type="protein sequence ID" value="GHI33237.1"/>
    <property type="molecule type" value="Genomic_DNA"/>
</dbReference>
<feature type="region of interest" description="Disordered" evidence="1">
    <location>
        <begin position="327"/>
        <end position="402"/>
    </location>
</feature>
<feature type="region of interest" description="Disordered" evidence="1">
    <location>
        <begin position="1"/>
        <end position="20"/>
    </location>
</feature>
<evidence type="ECO:0008006" key="4">
    <source>
        <dbReference type="Google" id="ProtNLM"/>
    </source>
</evidence>
<feature type="compositionally biased region" description="Basic and acidic residues" evidence="1">
    <location>
        <begin position="387"/>
        <end position="402"/>
    </location>
</feature>
<feature type="region of interest" description="Disordered" evidence="1">
    <location>
        <begin position="431"/>
        <end position="454"/>
    </location>
</feature>
<sequence>MSRAALVAMQSDPADGPVNGSAVLPRQRAALRSVPASGQPNDGCLDDPLHLGRKMRLRLLAAVQALLSHPSIAGLKDAAKLAAVVLYAKSRAPQGEKNDLQTSIWGSELGRWMGVKESTVHHKVLPVLRGSGALRTRVVRDAKGHPTGLDCLVMPLWNAHHGGGAGHPLALDKVELATLLRLIEALFGHGWTPENREATPPGLLAGRTGKGAATDRLGLLLMVLNTRASGWLQLCGGSVKKKEGRGAATLARLLGCSPSGARKVLARLTEAGVVARQRRDTKTRMNGRGRVMLLPVARAYGRTVASVEAVQSSGTVFLARPDGAVRDHAPADAAGSLGTPGISGTEGAGSAGDQERPDSAELHTDHASVGTPVLPPQLACGFSGEGRGGEGRRPERACAGEDQAVDGKDGAVCPVSLVAVGGPLRWEQLKESPVDERGGQRAAGAGAGGRPKAVGWQKAQLQRRVGLPARPALQVALGPVAGLWAQLSGWQQDQVQAAAEAEIMRLEGLLEHQGGGPRLLADRLTDRLAETGGEALVDKPFPWLIRRGLVQRPACADPRCDDGTRLDTRSECPSCATAIADRRMLRARVRAVMTAEQGQGPVSRAAYEERLREHSALEADRARARHARTAVEVERRRAAVARRRQREQEAEQARLSAPCADCGLADAAGLCPRCSWTRRTEVLVAEAVDLAVAARSALDNPEKVAVLSETCEARIRALVTEGCRGQVGDKADKTLTAFTAVQVAERVRDEEQAAALRRLTAGPEAEAEAAAVLAAELRRSPRRPETARAAGEAARHRTAEYLLRHRLGQLRVLRARQRPCEPAAAGQSFPARTQG</sequence>
<comment type="caution">
    <text evidence="2">The sequence shown here is derived from an EMBL/GenBank/DDBJ whole genome shotgun (WGS) entry which is preliminary data.</text>
</comment>
<gene>
    <name evidence="2" type="ORF">Sdagh_49670</name>
</gene>
<organism evidence="2 3">
    <name type="scientific">Streptomyces daghestanicus</name>
    <dbReference type="NCBI Taxonomy" id="66885"/>
    <lineage>
        <taxon>Bacteria</taxon>
        <taxon>Bacillati</taxon>
        <taxon>Actinomycetota</taxon>
        <taxon>Actinomycetes</taxon>
        <taxon>Kitasatosporales</taxon>
        <taxon>Streptomycetaceae</taxon>
        <taxon>Streptomyces</taxon>
    </lineage>
</organism>
<feature type="compositionally biased region" description="Basic and acidic residues" evidence="1">
    <location>
        <begin position="353"/>
        <end position="366"/>
    </location>
</feature>
<keyword evidence="3" id="KW-1185">Reference proteome</keyword>
<evidence type="ECO:0000313" key="2">
    <source>
        <dbReference type="EMBL" id="GHI33237.1"/>
    </source>
</evidence>
<accession>A0ABQ3Q7L0</accession>
<evidence type="ECO:0000313" key="3">
    <source>
        <dbReference type="Proteomes" id="UP001052655"/>
    </source>
</evidence>
<evidence type="ECO:0000256" key="1">
    <source>
        <dbReference type="SAM" id="MobiDB-lite"/>
    </source>
</evidence>
<proteinExistence type="predicted"/>